<keyword evidence="5" id="KW-0326">Glycosidase</keyword>
<accession>A0A7Y9PEH0</accession>
<dbReference type="Gene3D" id="3.20.20.80">
    <property type="entry name" value="Glycosidases"/>
    <property type="match status" value="1"/>
</dbReference>
<dbReference type="InterPro" id="IPR013780">
    <property type="entry name" value="Glyco_hydro_b"/>
</dbReference>
<dbReference type="AlphaFoldDB" id="A0A7Y9PEH0"/>
<protein>
    <submittedName>
        <fullName evidence="5">Alpha-glucosidase</fullName>
        <ecNumber evidence="5">3.2.1.20</ecNumber>
    </submittedName>
</protein>
<feature type="domain" description="Glycosyl hydrolase family 13 catalytic" evidence="4">
    <location>
        <begin position="62"/>
        <end position="452"/>
    </location>
</feature>
<dbReference type="EC" id="3.2.1.20" evidence="5"/>
<evidence type="ECO:0000256" key="3">
    <source>
        <dbReference type="SAM" id="SignalP"/>
    </source>
</evidence>
<dbReference type="GO" id="GO:0009313">
    <property type="term" value="P:oligosaccharide catabolic process"/>
    <property type="evidence" value="ECO:0007669"/>
    <property type="project" value="TreeGrafter"/>
</dbReference>
<comment type="similarity">
    <text evidence="1">Belongs to the glycosyl hydrolase 13 family.</text>
</comment>
<dbReference type="InterPro" id="IPR006047">
    <property type="entry name" value="GH13_cat_dom"/>
</dbReference>
<evidence type="ECO:0000259" key="4">
    <source>
        <dbReference type="SMART" id="SM00642"/>
    </source>
</evidence>
<dbReference type="Proteomes" id="UP000589520">
    <property type="component" value="Unassembled WGS sequence"/>
</dbReference>
<dbReference type="Gene3D" id="2.60.40.1180">
    <property type="entry name" value="Golgi alpha-mannosidase II"/>
    <property type="match status" value="1"/>
</dbReference>
<dbReference type="FunFam" id="3.90.400.10:FF:000004">
    <property type="entry name" value="Oligo-1,6-glucosidase"/>
    <property type="match status" value="1"/>
</dbReference>
<dbReference type="PANTHER" id="PTHR10357">
    <property type="entry name" value="ALPHA-AMYLASE FAMILY MEMBER"/>
    <property type="match status" value="1"/>
</dbReference>
<dbReference type="Gene3D" id="3.90.400.10">
    <property type="entry name" value="Oligo-1,6-glucosidase, Domain 2"/>
    <property type="match status" value="1"/>
</dbReference>
<dbReference type="GO" id="GO:0004558">
    <property type="term" value="F:alpha-1,4-glucosidase activity"/>
    <property type="evidence" value="ECO:0007669"/>
    <property type="project" value="UniProtKB-EC"/>
</dbReference>
<keyword evidence="6" id="KW-1185">Reference proteome</keyword>
<dbReference type="SMART" id="SM00642">
    <property type="entry name" value="Aamy"/>
    <property type="match status" value="1"/>
</dbReference>
<gene>
    <name evidence="5" type="ORF">HDF17_000604</name>
</gene>
<name>A0A7Y9PEH0_9BACT</name>
<evidence type="ECO:0000256" key="2">
    <source>
        <dbReference type="SAM" id="MobiDB-lite"/>
    </source>
</evidence>
<feature type="chain" id="PRO_5031474237" evidence="3">
    <location>
        <begin position="37"/>
        <end position="599"/>
    </location>
</feature>
<dbReference type="CDD" id="cd11333">
    <property type="entry name" value="AmyAc_SI_OligoGlu_DGase"/>
    <property type="match status" value="1"/>
</dbReference>
<keyword evidence="3" id="KW-0732">Signal</keyword>
<feature type="region of interest" description="Disordered" evidence="2">
    <location>
        <begin position="428"/>
        <end position="451"/>
    </location>
</feature>
<keyword evidence="5" id="KW-0378">Hydrolase</keyword>
<dbReference type="RefSeq" id="WP_348640779.1">
    <property type="nucleotide sequence ID" value="NZ_JACCCW010000001.1"/>
</dbReference>
<sequence length="599" mass="67352">MISHQQRKSKIFHGFILITAAAIASITSLCCTPALAEMPSASYALAKHSANDPWWKHAVIYEIYPRSFQDSNHDGIGDLNGITSRLGYLQSLGIDAVWLSPIYPSPQVDFGYDISDYENIDAQYGTLADFDKLLAEAKKHDIRIVMDMVLNHTSDKHPWFEESKSSRTNPKADWYCWQDPKGYDANGKPIPPNNWISGFGGSAWEWVPERKQFYYHMFYKQQPDLNWRNPAVEKAMFDSMRFWLDRGVAGFRLDAIPTLFEDLQLRDEPETGGTNAQGDPNLSDIYTSNLPEVHDVIRRMRTMVESYPGDRVLIGETYLPNVQELDKWYGGDKHDELQLPMDMQVGFTNKLDANLLRQRINDAETKIGANQPLFVFDNHDNHRSWERYGDGVHNEAISKILATLLLTSRSTALMYYGEELGMVTSTPTHREDVKDPIGITGWPKEEGRDGERTPMQWDDTQDAGFSDAAKTWLPVASDYTTINMKSEESEPTSMLNWYKELIELRRKNRAIHYGAMVMLDESNPSVLSFIRKGPGGKASVVVAVNCTSEPQSVSLNAQAAGVSGTAVKTLATDAPSLKGASSLNNITLPPFSSWVASIQ</sequence>
<feature type="signal peptide" evidence="3">
    <location>
        <begin position="1"/>
        <end position="36"/>
    </location>
</feature>
<organism evidence="5 6">
    <name type="scientific">Granulicella arctica</name>
    <dbReference type="NCBI Taxonomy" id="940613"/>
    <lineage>
        <taxon>Bacteria</taxon>
        <taxon>Pseudomonadati</taxon>
        <taxon>Acidobacteriota</taxon>
        <taxon>Terriglobia</taxon>
        <taxon>Terriglobales</taxon>
        <taxon>Acidobacteriaceae</taxon>
        <taxon>Granulicella</taxon>
    </lineage>
</organism>
<reference evidence="5 6" key="1">
    <citation type="submission" date="2020-07" db="EMBL/GenBank/DDBJ databases">
        <title>Genomic Encyclopedia of Type Strains, Phase IV (KMG-V): Genome sequencing to study the core and pangenomes of soil and plant-associated prokaryotes.</title>
        <authorList>
            <person name="Whitman W."/>
        </authorList>
    </citation>
    <scope>NUCLEOTIDE SEQUENCE [LARGE SCALE GENOMIC DNA]</scope>
    <source>
        <strain evidence="5 6">X4EP2</strain>
    </source>
</reference>
<dbReference type="PANTHER" id="PTHR10357:SF179">
    <property type="entry name" value="NEUTRAL AND BASIC AMINO ACID TRANSPORT PROTEIN RBAT"/>
    <property type="match status" value="1"/>
</dbReference>
<evidence type="ECO:0000313" key="6">
    <source>
        <dbReference type="Proteomes" id="UP000589520"/>
    </source>
</evidence>
<dbReference type="InterPro" id="IPR017853">
    <property type="entry name" value="GH"/>
</dbReference>
<dbReference type="SUPFAM" id="SSF51445">
    <property type="entry name" value="(Trans)glycosidases"/>
    <property type="match status" value="1"/>
</dbReference>
<dbReference type="InterPro" id="IPR045857">
    <property type="entry name" value="O16G_dom_2"/>
</dbReference>
<evidence type="ECO:0000256" key="1">
    <source>
        <dbReference type="ARBA" id="ARBA00008061"/>
    </source>
</evidence>
<dbReference type="GO" id="GO:0004556">
    <property type="term" value="F:alpha-amylase activity"/>
    <property type="evidence" value="ECO:0007669"/>
    <property type="project" value="TreeGrafter"/>
</dbReference>
<evidence type="ECO:0000313" key="5">
    <source>
        <dbReference type="EMBL" id="NYF78317.1"/>
    </source>
</evidence>
<dbReference type="SUPFAM" id="SSF51011">
    <property type="entry name" value="Glycosyl hydrolase domain"/>
    <property type="match status" value="1"/>
</dbReference>
<dbReference type="Pfam" id="PF00128">
    <property type="entry name" value="Alpha-amylase"/>
    <property type="match status" value="1"/>
</dbReference>
<proteinExistence type="inferred from homology"/>
<dbReference type="EMBL" id="JACCCW010000001">
    <property type="protein sequence ID" value="NYF78317.1"/>
    <property type="molecule type" value="Genomic_DNA"/>
</dbReference>
<comment type="caution">
    <text evidence="5">The sequence shown here is derived from an EMBL/GenBank/DDBJ whole genome shotgun (WGS) entry which is preliminary data.</text>
</comment>